<comment type="caution">
    <text evidence="1">The sequence shown here is derived from an EMBL/GenBank/DDBJ whole genome shotgun (WGS) entry which is preliminary data.</text>
</comment>
<dbReference type="InterPro" id="IPR011008">
    <property type="entry name" value="Dimeric_a/b-barrel"/>
</dbReference>
<evidence type="ECO:0000313" key="1">
    <source>
        <dbReference type="EMBL" id="GAA2065317.1"/>
    </source>
</evidence>
<keyword evidence="1" id="KW-0560">Oxidoreductase</keyword>
<keyword evidence="2" id="KW-1185">Reference proteome</keyword>
<dbReference type="EMBL" id="BAAAPE010000002">
    <property type="protein sequence ID" value="GAA2065317.1"/>
    <property type="molecule type" value="Genomic_DNA"/>
</dbReference>
<name>A0ABN2VLJ0_9ACTN</name>
<accession>A0ABN2VLJ0</accession>
<dbReference type="Proteomes" id="UP001500016">
    <property type="component" value="Unassembled WGS sequence"/>
</dbReference>
<organism evidence="1 2">
    <name type="scientific">Streptomyces albiaxialis</name>
    <dbReference type="NCBI Taxonomy" id="329523"/>
    <lineage>
        <taxon>Bacteria</taxon>
        <taxon>Bacillati</taxon>
        <taxon>Actinomycetota</taxon>
        <taxon>Actinomycetes</taxon>
        <taxon>Kitasatosporales</taxon>
        <taxon>Streptomycetaceae</taxon>
        <taxon>Streptomyces</taxon>
    </lineage>
</organism>
<evidence type="ECO:0000313" key="2">
    <source>
        <dbReference type="Proteomes" id="UP001500016"/>
    </source>
</evidence>
<keyword evidence="1" id="KW-0503">Monooxygenase</keyword>
<sequence length="227" mass="24292">MELRVDSVPGPVTAPAALFGTWRVGTPRRQRETAEAVARAWRSRPWPGPGLRSYAVLAGDDGSTLLHASQVEDLDDVPAQDLSWKREVDAAVPGIERTGVASGRSRRGTPAYGPAAEAGCVVLVTREFDGPDTARAEGLVEALFEGSAGTPPADGLLSAHFYVSPDGSRVFNYALWTSAEAHRRAVEHPPAPLAADERWQRAHSWPGLRSTGFQRFRPLLGLAPPAG</sequence>
<dbReference type="RefSeq" id="WP_344524512.1">
    <property type="nucleotide sequence ID" value="NZ_BAAAPE010000002.1"/>
</dbReference>
<dbReference type="GO" id="GO:0004497">
    <property type="term" value="F:monooxygenase activity"/>
    <property type="evidence" value="ECO:0007669"/>
    <property type="project" value="UniProtKB-KW"/>
</dbReference>
<dbReference type="SUPFAM" id="SSF54909">
    <property type="entry name" value="Dimeric alpha+beta barrel"/>
    <property type="match status" value="1"/>
</dbReference>
<gene>
    <name evidence="1" type="ORF">GCM10009801_10540</name>
</gene>
<reference evidence="1 2" key="1">
    <citation type="journal article" date="2019" name="Int. J. Syst. Evol. Microbiol.">
        <title>The Global Catalogue of Microorganisms (GCM) 10K type strain sequencing project: providing services to taxonomists for standard genome sequencing and annotation.</title>
        <authorList>
            <consortium name="The Broad Institute Genomics Platform"/>
            <consortium name="The Broad Institute Genome Sequencing Center for Infectious Disease"/>
            <person name="Wu L."/>
            <person name="Ma J."/>
        </authorList>
    </citation>
    <scope>NUCLEOTIDE SEQUENCE [LARGE SCALE GENOMIC DNA]</scope>
    <source>
        <strain evidence="1 2">JCM 15478</strain>
    </source>
</reference>
<protein>
    <submittedName>
        <fullName evidence="1">Antibiotic biosynthesis monooxygenase</fullName>
    </submittedName>
</protein>
<proteinExistence type="predicted"/>
<dbReference type="Gene3D" id="3.30.70.100">
    <property type="match status" value="2"/>
</dbReference>